<dbReference type="Proteomes" id="UP000677180">
    <property type="component" value="Chromosome"/>
</dbReference>
<keyword evidence="9 11" id="KW-0472">Membrane</keyword>
<protein>
    <recommendedName>
        <fullName evidence="11 12">ATP synthase subunit a</fullName>
    </recommendedName>
    <alternativeName>
        <fullName evidence="11">ATP synthase F0 sector subunit a</fullName>
    </alternativeName>
    <alternativeName>
        <fullName evidence="11">F-ATPase subunit 6</fullName>
    </alternativeName>
</protein>
<feature type="transmembrane region" description="Helical" evidence="11">
    <location>
        <begin position="129"/>
        <end position="149"/>
    </location>
</feature>
<dbReference type="InterPro" id="IPR000568">
    <property type="entry name" value="ATP_synth_F0_asu"/>
</dbReference>
<evidence type="ECO:0000256" key="5">
    <source>
        <dbReference type="ARBA" id="ARBA00022692"/>
    </source>
</evidence>
<evidence type="ECO:0000256" key="6">
    <source>
        <dbReference type="ARBA" id="ARBA00022781"/>
    </source>
</evidence>
<evidence type="ECO:0000256" key="10">
    <source>
        <dbReference type="ARBA" id="ARBA00023310"/>
    </source>
</evidence>
<comment type="similarity">
    <text evidence="2 11 12">Belongs to the ATPase A chain family.</text>
</comment>
<evidence type="ECO:0000313" key="14">
    <source>
        <dbReference type="Proteomes" id="UP000677180"/>
    </source>
</evidence>
<feature type="transmembrane region" description="Helical" evidence="11">
    <location>
        <begin position="191"/>
        <end position="213"/>
    </location>
</feature>
<dbReference type="PRINTS" id="PR00123">
    <property type="entry name" value="ATPASEA"/>
</dbReference>
<keyword evidence="8 11" id="KW-0406">Ion transport</keyword>
<dbReference type="SUPFAM" id="SSF81336">
    <property type="entry name" value="F1F0 ATP synthase subunit A"/>
    <property type="match status" value="1"/>
</dbReference>
<evidence type="ECO:0000256" key="7">
    <source>
        <dbReference type="ARBA" id="ARBA00022989"/>
    </source>
</evidence>
<feature type="transmembrane region" description="Helical" evidence="11">
    <location>
        <begin position="6"/>
        <end position="23"/>
    </location>
</feature>
<dbReference type="InterPro" id="IPR023011">
    <property type="entry name" value="ATP_synth_F0_asu_AS"/>
</dbReference>
<dbReference type="NCBIfam" id="TIGR01131">
    <property type="entry name" value="ATP_synt_6_or_A"/>
    <property type="match status" value="1"/>
</dbReference>
<dbReference type="PANTHER" id="PTHR11410:SF0">
    <property type="entry name" value="ATP SYNTHASE SUBUNIT A"/>
    <property type="match status" value="1"/>
</dbReference>
<dbReference type="InterPro" id="IPR035908">
    <property type="entry name" value="F0_ATP_A_sf"/>
</dbReference>
<evidence type="ECO:0000256" key="12">
    <source>
        <dbReference type="RuleBase" id="RU000483"/>
    </source>
</evidence>
<evidence type="ECO:0000256" key="11">
    <source>
        <dbReference type="HAMAP-Rule" id="MF_01393"/>
    </source>
</evidence>
<dbReference type="PROSITE" id="PS00449">
    <property type="entry name" value="ATPASE_A"/>
    <property type="match status" value="1"/>
</dbReference>
<feature type="transmembrane region" description="Helical" evidence="11">
    <location>
        <begin position="60"/>
        <end position="77"/>
    </location>
</feature>
<keyword evidence="6 11" id="KW-0375">Hydrogen ion transport</keyword>
<organism evidence="13 14">
    <name type="scientific">Arachnia propionica</name>
    <dbReference type="NCBI Taxonomy" id="1750"/>
    <lineage>
        <taxon>Bacteria</taxon>
        <taxon>Bacillati</taxon>
        <taxon>Actinomycetota</taxon>
        <taxon>Actinomycetes</taxon>
        <taxon>Propionibacteriales</taxon>
        <taxon>Propionibacteriaceae</taxon>
        <taxon>Arachnia</taxon>
    </lineage>
</organism>
<keyword evidence="7 11" id="KW-1133">Transmembrane helix</keyword>
<dbReference type="InterPro" id="IPR045083">
    <property type="entry name" value="ATP_synth_F0_asu_bact/mt"/>
</dbReference>
<evidence type="ECO:0000313" key="13">
    <source>
        <dbReference type="EMBL" id="QUC12661.1"/>
    </source>
</evidence>
<evidence type="ECO:0000256" key="2">
    <source>
        <dbReference type="ARBA" id="ARBA00006810"/>
    </source>
</evidence>
<keyword evidence="4 11" id="KW-0138">CF(0)</keyword>
<dbReference type="Gene3D" id="1.20.120.220">
    <property type="entry name" value="ATP synthase, F0 complex, subunit A"/>
    <property type="match status" value="1"/>
</dbReference>
<dbReference type="GO" id="GO:0046933">
    <property type="term" value="F:proton-transporting ATP synthase activity, rotational mechanism"/>
    <property type="evidence" value="ECO:0007669"/>
    <property type="project" value="UniProtKB-UniRule"/>
</dbReference>
<reference evidence="13" key="1">
    <citation type="submission" date="2021-03" db="EMBL/GenBank/DDBJ databases">
        <title>Human Oral Microbial Genomes.</title>
        <authorList>
            <person name="Johnston C.D."/>
            <person name="Chen T."/>
            <person name="Dewhirst F.E."/>
        </authorList>
    </citation>
    <scope>NUCLEOTIDE SEQUENCE</scope>
    <source>
        <strain evidence="13">F0714</strain>
    </source>
</reference>
<dbReference type="PANTHER" id="PTHR11410">
    <property type="entry name" value="ATP SYNTHASE SUBUNIT A"/>
    <property type="match status" value="1"/>
</dbReference>
<sequence>MNKPFWQAVIAALLVVLLWWLASRRLKVLPPKRQFLAEYLYEFVRNGIARDILHHDYRRFLPYLLGLFSFLLINNWFGETFVFMLPTFSNVGFAYGLAFLSWCVYVGAGFRKFGIGFLKKALIPEGVPWYLLWLIIPLEFLATFVTRPVTLALRLFANMFAGHLVVLVFVVGGSFLLTFQNNLMYNVSGAVSVMFSFAILFLELFIGALQAYIFTVLTAQYVSTSVSEAH</sequence>
<accession>A0AB37I3D5</accession>
<comment type="function">
    <text evidence="11 12">Key component of the proton channel; it plays a direct role in the translocation of protons across the membrane.</text>
</comment>
<evidence type="ECO:0000256" key="8">
    <source>
        <dbReference type="ARBA" id="ARBA00023065"/>
    </source>
</evidence>
<dbReference type="CDD" id="cd00310">
    <property type="entry name" value="ATP-synt_Fo_a_6"/>
    <property type="match status" value="1"/>
</dbReference>
<dbReference type="GO" id="GO:0045259">
    <property type="term" value="C:proton-transporting ATP synthase complex"/>
    <property type="evidence" value="ECO:0007669"/>
    <property type="project" value="UniProtKB-KW"/>
</dbReference>
<keyword evidence="11" id="KW-1003">Cell membrane</keyword>
<dbReference type="HAMAP" id="MF_01393">
    <property type="entry name" value="ATP_synth_a_bact"/>
    <property type="match status" value="1"/>
</dbReference>
<dbReference type="GO" id="GO:0005886">
    <property type="term" value="C:plasma membrane"/>
    <property type="evidence" value="ECO:0007669"/>
    <property type="project" value="UniProtKB-SubCell"/>
</dbReference>
<evidence type="ECO:0000256" key="4">
    <source>
        <dbReference type="ARBA" id="ARBA00022547"/>
    </source>
</evidence>
<keyword evidence="5 11" id="KW-0812">Transmembrane</keyword>
<dbReference type="EMBL" id="CP072385">
    <property type="protein sequence ID" value="QUC12661.1"/>
    <property type="molecule type" value="Genomic_DNA"/>
</dbReference>
<dbReference type="AlphaFoldDB" id="A0AB37I3D5"/>
<comment type="subcellular location">
    <subcellularLocation>
        <location evidence="11 12">Cell membrane</location>
        <topology evidence="11 12">Multi-pass membrane protein</topology>
    </subcellularLocation>
    <subcellularLocation>
        <location evidence="1">Membrane</location>
        <topology evidence="1">Multi-pass membrane protein</topology>
    </subcellularLocation>
</comment>
<dbReference type="Pfam" id="PF00119">
    <property type="entry name" value="ATP-synt_A"/>
    <property type="match status" value="1"/>
</dbReference>
<gene>
    <name evidence="11 13" type="primary">atpB</name>
    <name evidence="13" type="ORF">J5A53_08770</name>
</gene>
<evidence type="ECO:0000256" key="9">
    <source>
        <dbReference type="ARBA" id="ARBA00023136"/>
    </source>
</evidence>
<keyword evidence="3 11" id="KW-0813">Transport</keyword>
<keyword evidence="10 11" id="KW-0066">ATP synthesis</keyword>
<feature type="transmembrane region" description="Helical" evidence="11">
    <location>
        <begin position="155"/>
        <end position="179"/>
    </location>
</feature>
<evidence type="ECO:0000256" key="1">
    <source>
        <dbReference type="ARBA" id="ARBA00004141"/>
    </source>
</evidence>
<name>A0AB37I3D5_9ACTN</name>
<feature type="transmembrane region" description="Helical" evidence="11">
    <location>
        <begin position="83"/>
        <end position="108"/>
    </location>
</feature>
<evidence type="ECO:0000256" key="3">
    <source>
        <dbReference type="ARBA" id="ARBA00022448"/>
    </source>
</evidence>
<proteinExistence type="inferred from homology"/>